<evidence type="ECO:0000256" key="2">
    <source>
        <dbReference type="ARBA" id="ARBA00022722"/>
    </source>
</evidence>
<evidence type="ECO:0000256" key="7">
    <source>
        <dbReference type="NCBIfam" id="TIGR00188"/>
    </source>
</evidence>
<dbReference type="GO" id="GO:0030677">
    <property type="term" value="C:ribonuclease P complex"/>
    <property type="evidence" value="ECO:0007669"/>
    <property type="project" value="TreeGrafter"/>
</dbReference>
<comment type="catalytic activity">
    <reaction evidence="6">
        <text>Endonucleolytic cleavage of RNA, removing 5'-extranucleotides from tRNA precursor.</text>
        <dbReference type="EC" id="3.1.26.5"/>
    </reaction>
</comment>
<dbReference type="EMBL" id="CP054490">
    <property type="protein sequence ID" value="QKQ24541.1"/>
    <property type="molecule type" value="Genomic_DNA"/>
</dbReference>
<dbReference type="Pfam" id="PF00825">
    <property type="entry name" value="Ribonuclease_P"/>
    <property type="match status" value="1"/>
</dbReference>
<evidence type="ECO:0000256" key="6">
    <source>
        <dbReference type="HAMAP-Rule" id="MF_00227"/>
    </source>
</evidence>
<dbReference type="PANTHER" id="PTHR33992">
    <property type="entry name" value="RIBONUCLEASE P PROTEIN COMPONENT"/>
    <property type="match status" value="1"/>
</dbReference>
<reference evidence="8 9" key="1">
    <citation type="submission" date="2020-05" db="EMBL/GenBank/DDBJ databases">
        <title>Horizontal transmission and recombination maintain forever young bacterial symbiont genomes.</title>
        <authorList>
            <person name="Russell S.L."/>
            <person name="Pepper-Tunick E."/>
            <person name="Svedberg J."/>
            <person name="Byrne A."/>
            <person name="Ruelas Castillo J."/>
            <person name="Vollmers C."/>
            <person name="Beinart R.A."/>
            <person name="Corbett-Detig R."/>
        </authorList>
    </citation>
    <scope>NUCLEOTIDE SEQUENCE [LARGE SCALE GENOMIC DNA]</scope>
    <source>
        <strain evidence="8">JDF_Ridge</strain>
    </source>
</reference>
<dbReference type="GO" id="GO:0000049">
    <property type="term" value="F:tRNA binding"/>
    <property type="evidence" value="ECO:0007669"/>
    <property type="project" value="UniProtKB-UniRule"/>
</dbReference>
<dbReference type="HAMAP" id="MF_00227">
    <property type="entry name" value="RNase_P"/>
    <property type="match status" value="1"/>
</dbReference>
<organism evidence="8 9">
    <name type="scientific">Candidatus Ruthia endofausta</name>
    <dbReference type="NCBI Taxonomy" id="2738852"/>
    <lineage>
        <taxon>Bacteria</taxon>
        <taxon>Pseudomonadati</taxon>
        <taxon>Pseudomonadota</taxon>
        <taxon>Gammaproteobacteria</taxon>
        <taxon>Candidatus Pseudothioglobaceae</taxon>
        <taxon>Candidatus Ruthturnera</taxon>
    </lineage>
</organism>
<dbReference type="GO" id="GO:0001682">
    <property type="term" value="P:tRNA 5'-leader removal"/>
    <property type="evidence" value="ECO:0007669"/>
    <property type="project" value="UniProtKB-UniRule"/>
</dbReference>
<dbReference type="Proteomes" id="UP000509429">
    <property type="component" value="Chromosome"/>
</dbReference>
<dbReference type="RefSeq" id="WP_174605978.1">
    <property type="nucleotide sequence ID" value="NZ_CP054490.1"/>
</dbReference>
<name>A0A6N0HQM3_9GAMM</name>
<comment type="subunit">
    <text evidence="6">Consists of a catalytic RNA component (M1 or rnpB) and a protein subunit.</text>
</comment>
<dbReference type="InterPro" id="IPR020568">
    <property type="entry name" value="Ribosomal_Su5_D2-typ_SF"/>
</dbReference>
<dbReference type="GO" id="GO:0042781">
    <property type="term" value="F:3'-tRNA processing endoribonuclease activity"/>
    <property type="evidence" value="ECO:0007669"/>
    <property type="project" value="TreeGrafter"/>
</dbReference>
<dbReference type="PANTHER" id="PTHR33992:SF1">
    <property type="entry name" value="RIBONUCLEASE P PROTEIN COMPONENT"/>
    <property type="match status" value="1"/>
</dbReference>
<gene>
    <name evidence="6 8" type="primary">rnpA</name>
    <name evidence="8" type="ORF">HUE58_05395</name>
</gene>
<accession>A0A6N0HQM3</accession>
<dbReference type="SUPFAM" id="SSF54211">
    <property type="entry name" value="Ribosomal protein S5 domain 2-like"/>
    <property type="match status" value="1"/>
</dbReference>
<dbReference type="NCBIfam" id="TIGR00188">
    <property type="entry name" value="rnpA"/>
    <property type="match status" value="1"/>
</dbReference>
<keyword evidence="4 6" id="KW-0378">Hydrolase</keyword>
<dbReference type="InterPro" id="IPR014721">
    <property type="entry name" value="Ribsml_uS5_D2-typ_fold_subgr"/>
</dbReference>
<comment type="similarity">
    <text evidence="6">Belongs to the RnpA family.</text>
</comment>
<keyword evidence="3 6" id="KW-0255">Endonuclease</keyword>
<evidence type="ECO:0000256" key="5">
    <source>
        <dbReference type="ARBA" id="ARBA00022884"/>
    </source>
</evidence>
<sequence length="114" mass="13557">MSLLRLTRNLRILKPFDYKAIFNHGRMTKGRYWQVIARKVDAPTPRLGLAIAKKVHKLAVDRNRAKRIVRETFRTHQNDFNHWEFVVMTKHSKPAKNSIMIDDLLHLFKKITTH</sequence>
<keyword evidence="5 6" id="KW-0694">RNA-binding</keyword>
<keyword evidence="1 6" id="KW-0819">tRNA processing</keyword>
<evidence type="ECO:0000256" key="1">
    <source>
        <dbReference type="ARBA" id="ARBA00022694"/>
    </source>
</evidence>
<dbReference type="EC" id="3.1.26.5" evidence="6 7"/>
<evidence type="ECO:0000256" key="4">
    <source>
        <dbReference type="ARBA" id="ARBA00022801"/>
    </source>
</evidence>
<evidence type="ECO:0000313" key="8">
    <source>
        <dbReference type="EMBL" id="QKQ24541.1"/>
    </source>
</evidence>
<proteinExistence type="inferred from homology"/>
<dbReference type="KEGG" id="reo:HUE58_05395"/>
<evidence type="ECO:0000256" key="3">
    <source>
        <dbReference type="ARBA" id="ARBA00022759"/>
    </source>
</evidence>
<dbReference type="InterPro" id="IPR000100">
    <property type="entry name" value="RNase_P"/>
</dbReference>
<dbReference type="Gene3D" id="3.30.230.10">
    <property type="match status" value="1"/>
</dbReference>
<protein>
    <recommendedName>
        <fullName evidence="6 7">Ribonuclease P protein component</fullName>
        <shortName evidence="6">RNase P protein</shortName>
        <shortName evidence="6">RNaseP protein</shortName>
        <ecNumber evidence="6 7">3.1.26.5</ecNumber>
    </recommendedName>
    <alternativeName>
        <fullName evidence="6">Protein C5</fullName>
    </alternativeName>
</protein>
<keyword evidence="9" id="KW-1185">Reference proteome</keyword>
<comment type="function">
    <text evidence="6">RNaseP catalyzes the removal of the 5'-leader sequence from pre-tRNA to produce the mature 5'-terminus. It can also cleave other RNA substrates such as 4.5S RNA. The protein component plays an auxiliary but essential role in vivo by binding to the 5'-leader sequence and broadening the substrate specificity of the ribozyme.</text>
</comment>
<dbReference type="AlphaFoldDB" id="A0A6N0HQM3"/>
<keyword evidence="2 6" id="KW-0540">Nuclease</keyword>
<dbReference type="GO" id="GO:0004526">
    <property type="term" value="F:ribonuclease P activity"/>
    <property type="evidence" value="ECO:0007669"/>
    <property type="project" value="UniProtKB-UniRule"/>
</dbReference>
<evidence type="ECO:0000313" key="9">
    <source>
        <dbReference type="Proteomes" id="UP000509429"/>
    </source>
</evidence>